<dbReference type="Pfam" id="PF04484">
    <property type="entry name" value="QWRF"/>
    <property type="match status" value="1"/>
</dbReference>
<dbReference type="GO" id="GO:0005880">
    <property type="term" value="C:nuclear microtubule"/>
    <property type="evidence" value="ECO:0007669"/>
    <property type="project" value="TreeGrafter"/>
</dbReference>
<name>A0A7N0V9L0_KALFE</name>
<evidence type="ECO:0000313" key="4">
    <source>
        <dbReference type="Proteomes" id="UP000594263"/>
    </source>
</evidence>
<protein>
    <recommendedName>
        <fullName evidence="5">QWRF motif-containing protein 3</fullName>
    </recommendedName>
</protein>
<accession>A0A7N0V9L0</accession>
<evidence type="ECO:0008006" key="5">
    <source>
        <dbReference type="Google" id="ProtNLM"/>
    </source>
</evidence>
<feature type="compositionally biased region" description="Polar residues" evidence="2">
    <location>
        <begin position="54"/>
        <end position="63"/>
    </location>
</feature>
<feature type="region of interest" description="Disordered" evidence="2">
    <location>
        <begin position="1"/>
        <end position="64"/>
    </location>
</feature>
<feature type="compositionally biased region" description="Basic residues" evidence="2">
    <location>
        <begin position="31"/>
        <end position="41"/>
    </location>
</feature>
<feature type="compositionally biased region" description="Basic and acidic residues" evidence="2">
    <location>
        <begin position="121"/>
        <end position="134"/>
    </location>
</feature>
<dbReference type="EnsemblPlants" id="Kaladp0230s0002.1.v1.1">
    <property type="protein sequence ID" value="Kaladp0230s0002.1.v1.1"/>
    <property type="gene ID" value="Kaladp0230s0002.v1.1"/>
</dbReference>
<dbReference type="Proteomes" id="UP000594263">
    <property type="component" value="Unplaced"/>
</dbReference>
<feature type="region of interest" description="Disordered" evidence="2">
    <location>
        <begin position="221"/>
        <end position="244"/>
    </location>
</feature>
<feature type="region of interest" description="Disordered" evidence="2">
    <location>
        <begin position="85"/>
        <end position="198"/>
    </location>
</feature>
<proteinExistence type="inferred from homology"/>
<feature type="compositionally biased region" description="Low complexity" evidence="2">
    <location>
        <begin position="17"/>
        <end position="30"/>
    </location>
</feature>
<feature type="compositionally biased region" description="Basic and acidic residues" evidence="2">
    <location>
        <begin position="85"/>
        <end position="102"/>
    </location>
</feature>
<dbReference type="PANTHER" id="PTHR31807">
    <property type="entry name" value="AUGMIN FAMILY MEMBER"/>
    <property type="match status" value="1"/>
</dbReference>
<sequence>VKPTRHKSRQVTSRYLSSTPNSSPNTSISPVRHKPTSRKLRPSFDDPTTKPLWPSSTPAVTTSKRLDTTLAEHLGSLSLKDLLLDTRDHHPPYPKPEEECHSHSHSGSLFLNRHRSSGEVGRFESRKNTKENHKPVFVKSKLSKSEEPTGILPRRLSVDENALSRSRKSASRIGNVTSDEDGCASNDSGPSAGLGKTPSFASYMSSTATSRRNGIHVSSKFMQEPTPTSGLSDDASVSKPVSLEDSPKLHKSILKNAMRRANSLTGYGSVMSQWALSPGRSASPIISVENKGKLLKTFSNLKPPPTSPQKSATGVEKLFSMGIDLFKTKKSPVVLSAGPANGEGVHQLRLLHSRLMQWRLVNVKAETACENVTKQAEMNLLNAQETLARFRHSVMQKRLKFQRESLLWKLNCILHSQMQLLETWGEIERLHTSAVSMTKDYLLAVVCKVPLIEGAKADTQLASLMLRHASELTSSIKSMLSTFSPMAAVTSMLLSELAEVVAKENFLIEECLEMSKEICFLEVHQRLFQ</sequence>
<reference evidence="3" key="1">
    <citation type="submission" date="2021-01" db="UniProtKB">
        <authorList>
            <consortium name="EnsemblPlants"/>
        </authorList>
    </citation>
    <scope>IDENTIFICATION</scope>
</reference>
<dbReference type="GO" id="GO:0051225">
    <property type="term" value="P:spindle assembly"/>
    <property type="evidence" value="ECO:0007669"/>
    <property type="project" value="TreeGrafter"/>
</dbReference>
<dbReference type="InterPro" id="IPR007573">
    <property type="entry name" value="QWRF"/>
</dbReference>
<dbReference type="AlphaFoldDB" id="A0A7N0V9L0"/>
<evidence type="ECO:0000256" key="1">
    <source>
        <dbReference type="ARBA" id="ARBA00010016"/>
    </source>
</evidence>
<dbReference type="GO" id="GO:0005737">
    <property type="term" value="C:cytoplasm"/>
    <property type="evidence" value="ECO:0007669"/>
    <property type="project" value="TreeGrafter"/>
</dbReference>
<dbReference type="GO" id="GO:0008017">
    <property type="term" value="F:microtubule binding"/>
    <property type="evidence" value="ECO:0007669"/>
    <property type="project" value="TreeGrafter"/>
</dbReference>
<keyword evidence="4" id="KW-1185">Reference proteome</keyword>
<evidence type="ECO:0000313" key="3">
    <source>
        <dbReference type="EnsemblPlants" id="Kaladp0230s0002.1.v1.1"/>
    </source>
</evidence>
<comment type="similarity">
    <text evidence="1">Belongs to the QWRF family.</text>
</comment>
<dbReference type="PANTHER" id="PTHR31807:SF31">
    <property type="entry name" value="QWRF MOTIF PROTEIN (DUF566)-RELATED"/>
    <property type="match status" value="1"/>
</dbReference>
<evidence type="ECO:0000256" key="2">
    <source>
        <dbReference type="SAM" id="MobiDB-lite"/>
    </source>
</evidence>
<dbReference type="Gramene" id="Kaladp0230s0002.1.v1.1">
    <property type="protein sequence ID" value="Kaladp0230s0002.1.v1.1"/>
    <property type="gene ID" value="Kaladp0230s0002.v1.1"/>
</dbReference>
<dbReference type="OMA" id="GHQMKMM"/>
<organism evidence="3 4">
    <name type="scientific">Kalanchoe fedtschenkoi</name>
    <name type="common">Lavender scallops</name>
    <name type="synonym">South American air plant</name>
    <dbReference type="NCBI Taxonomy" id="63787"/>
    <lineage>
        <taxon>Eukaryota</taxon>
        <taxon>Viridiplantae</taxon>
        <taxon>Streptophyta</taxon>
        <taxon>Embryophyta</taxon>
        <taxon>Tracheophyta</taxon>
        <taxon>Spermatophyta</taxon>
        <taxon>Magnoliopsida</taxon>
        <taxon>eudicotyledons</taxon>
        <taxon>Gunneridae</taxon>
        <taxon>Pentapetalae</taxon>
        <taxon>Saxifragales</taxon>
        <taxon>Crassulaceae</taxon>
        <taxon>Kalanchoe</taxon>
    </lineage>
</organism>